<organism evidence="1 2">
    <name type="scientific">Hoylesella loescheii DSM 19665 = JCM 12249 = ATCC 15930</name>
    <dbReference type="NCBI Taxonomy" id="1122985"/>
    <lineage>
        <taxon>Bacteria</taxon>
        <taxon>Pseudomonadati</taxon>
        <taxon>Bacteroidota</taxon>
        <taxon>Bacteroidia</taxon>
        <taxon>Bacteroidales</taxon>
        <taxon>Prevotellaceae</taxon>
        <taxon>Hoylesella</taxon>
    </lineage>
</organism>
<dbReference type="AlphaFoldDB" id="A0A069QRH2"/>
<evidence type="ECO:0000313" key="2">
    <source>
        <dbReference type="Proteomes" id="UP000027442"/>
    </source>
</evidence>
<proteinExistence type="predicted"/>
<comment type="caution">
    <text evidence="1">The sequence shown here is derived from an EMBL/GenBank/DDBJ whole genome shotgun (WGS) entry which is preliminary data.</text>
</comment>
<reference evidence="1 2" key="1">
    <citation type="submission" date="2013-08" db="EMBL/GenBank/DDBJ databases">
        <authorList>
            <person name="Weinstock G."/>
            <person name="Sodergren E."/>
            <person name="Wylie T."/>
            <person name="Fulton L."/>
            <person name="Fulton R."/>
            <person name="Fronick C."/>
            <person name="O'Laughlin M."/>
            <person name="Godfrey J."/>
            <person name="Miner T."/>
            <person name="Herter B."/>
            <person name="Appelbaum E."/>
            <person name="Cordes M."/>
            <person name="Lek S."/>
            <person name="Wollam A."/>
            <person name="Pepin K.H."/>
            <person name="Palsikar V.B."/>
            <person name="Mitreva M."/>
            <person name="Wilson R.K."/>
        </authorList>
    </citation>
    <scope>NUCLEOTIDE SEQUENCE [LARGE SCALE GENOMIC DNA]</scope>
    <source>
        <strain evidence="1 2">ATCC 15930</strain>
    </source>
</reference>
<dbReference type="EMBL" id="JNGW01000063">
    <property type="protein sequence ID" value="KDR52446.1"/>
    <property type="molecule type" value="Genomic_DNA"/>
</dbReference>
<protein>
    <submittedName>
        <fullName evidence="1">Uncharacterized protein</fullName>
    </submittedName>
</protein>
<dbReference type="Proteomes" id="UP000027442">
    <property type="component" value="Unassembled WGS sequence"/>
</dbReference>
<sequence>MPIFPSAFRRHDVRNYKPCFIPLPVYSLTRQLTQHLRHLRI</sequence>
<evidence type="ECO:0000313" key="1">
    <source>
        <dbReference type="EMBL" id="KDR52446.1"/>
    </source>
</evidence>
<gene>
    <name evidence="1" type="ORF">HMPREF1991_01466</name>
</gene>
<dbReference type="HOGENOM" id="CLU_3274516_0_0_10"/>
<keyword evidence="2" id="KW-1185">Reference proteome</keyword>
<name>A0A069QRH2_HOYLO</name>
<accession>A0A069QRH2</accession>
<dbReference type="PATRIC" id="fig|1122985.7.peg.1522"/>